<evidence type="ECO:0000313" key="1">
    <source>
        <dbReference type="EMBL" id="ATI16963.1"/>
    </source>
</evidence>
<proteinExistence type="predicted"/>
<protein>
    <submittedName>
        <fullName evidence="1">Uncharacterized protein</fullName>
    </submittedName>
</protein>
<reference evidence="1 2" key="1">
    <citation type="submission" date="2017-08" db="EMBL/GenBank/DDBJ databases">
        <title>Genomic analysis reveals CRISPR-Cas mediated host-pathogen interaction between enterotoxigenic Escherichia coli and phages.</title>
        <authorList>
            <person name="Chakraborty S."/>
            <person name="Begum Y.A."/>
            <person name="Qadri F."/>
            <person name="Camilli A."/>
        </authorList>
    </citation>
    <scope>NUCLEOTIDE SEQUENCE [LARGE SCALE GENOMIC DNA]</scope>
</reference>
<dbReference type="RefSeq" id="YP_009812832.1">
    <property type="nucleotide sequence ID" value="NC_048071.1"/>
</dbReference>
<dbReference type="EMBL" id="MF630921">
    <property type="protein sequence ID" value="ATI16963.1"/>
    <property type="molecule type" value="Genomic_DNA"/>
</dbReference>
<organism evidence="1 2">
    <name type="scientific">Escherichia phage IMM-002</name>
    <dbReference type="NCBI Taxonomy" id="2041760"/>
    <lineage>
        <taxon>Viruses</taxon>
        <taxon>Duplodnaviria</taxon>
        <taxon>Heunggongvirae</taxon>
        <taxon>Uroviricota</taxon>
        <taxon>Caudoviricetes</taxon>
        <taxon>Autographivirales</taxon>
        <taxon>Autotranscriptaviridae</taxon>
        <taxon>Studiervirinae</taxon>
        <taxon>Kayfunavirus</taxon>
        <taxon>Kayfunavirus IMM002</taxon>
    </lineage>
</organism>
<sequence>MIAYKIFRIRKDGTLGALFINRKAVIEVGEWYEAESHPTKGFAYRPGWHCTFEQNAPHLKLDLKSGERRAWFKVEVENITTYDRPESQGGAWVLAQRLRVLAQVSE</sequence>
<keyword evidence="2" id="KW-1185">Reference proteome</keyword>
<name>A0A384WIC7_9CAUD</name>
<evidence type="ECO:0000313" key="2">
    <source>
        <dbReference type="Proteomes" id="UP000275089"/>
    </source>
</evidence>
<dbReference type="GeneID" id="55003905"/>
<dbReference type="KEGG" id="vg:55003905"/>
<accession>A0A384WIC7</accession>
<dbReference type="Proteomes" id="UP000275089">
    <property type="component" value="Segment"/>
</dbReference>